<feature type="compositionally biased region" description="Basic and acidic residues" evidence="1">
    <location>
        <begin position="317"/>
        <end position="330"/>
    </location>
</feature>
<dbReference type="SMART" id="SM00443">
    <property type="entry name" value="G_patch"/>
    <property type="match status" value="1"/>
</dbReference>
<proteinExistence type="predicted"/>
<dbReference type="InterPro" id="IPR050656">
    <property type="entry name" value="PINX1"/>
</dbReference>
<dbReference type="GO" id="GO:0003676">
    <property type="term" value="F:nucleic acid binding"/>
    <property type="evidence" value="ECO:0007669"/>
    <property type="project" value="InterPro"/>
</dbReference>
<dbReference type="InterPro" id="IPR000467">
    <property type="entry name" value="G_patch_dom"/>
</dbReference>
<dbReference type="STRING" id="7370.A0A1I8MCT0"/>
<dbReference type="OrthoDB" id="29523at2759"/>
<dbReference type="Proteomes" id="UP001652621">
    <property type="component" value="Unplaced"/>
</dbReference>
<dbReference type="GO" id="GO:0005730">
    <property type="term" value="C:nucleolus"/>
    <property type="evidence" value="ECO:0007669"/>
    <property type="project" value="TreeGrafter"/>
</dbReference>
<feature type="compositionally biased region" description="Polar residues" evidence="1">
    <location>
        <begin position="387"/>
        <end position="399"/>
    </location>
</feature>
<dbReference type="PROSITE" id="PS50174">
    <property type="entry name" value="G_PATCH"/>
    <property type="match status" value="1"/>
</dbReference>
<accession>A0A1I8MCT0</accession>
<evidence type="ECO:0000313" key="4">
    <source>
        <dbReference type="Proteomes" id="UP001652621"/>
    </source>
</evidence>
<dbReference type="GO" id="GO:0010521">
    <property type="term" value="F:telomerase inhibitor activity"/>
    <property type="evidence" value="ECO:0007669"/>
    <property type="project" value="TreeGrafter"/>
</dbReference>
<protein>
    <submittedName>
        <fullName evidence="5">PIN2/TERF1-interacting telomerase inhibitor 1</fullName>
    </submittedName>
</protein>
<dbReference type="eggNOG" id="KOG2809">
    <property type="taxonomic scope" value="Eukaryota"/>
</dbReference>
<organism evidence="3">
    <name type="scientific">Musca domestica</name>
    <name type="common">House fly</name>
    <dbReference type="NCBI Taxonomy" id="7370"/>
    <lineage>
        <taxon>Eukaryota</taxon>
        <taxon>Metazoa</taxon>
        <taxon>Ecdysozoa</taxon>
        <taxon>Arthropoda</taxon>
        <taxon>Hexapoda</taxon>
        <taxon>Insecta</taxon>
        <taxon>Pterygota</taxon>
        <taxon>Neoptera</taxon>
        <taxon>Endopterygota</taxon>
        <taxon>Diptera</taxon>
        <taxon>Brachycera</taxon>
        <taxon>Muscomorpha</taxon>
        <taxon>Muscoidea</taxon>
        <taxon>Muscidae</taxon>
        <taxon>Musca</taxon>
    </lineage>
</organism>
<dbReference type="GeneID" id="101888871"/>
<feature type="compositionally biased region" description="Basic and acidic residues" evidence="1">
    <location>
        <begin position="345"/>
        <end position="356"/>
    </location>
</feature>
<dbReference type="VEuPathDB" id="VectorBase:MDOA003580"/>
<evidence type="ECO:0000313" key="3">
    <source>
        <dbReference type="EnsemblMetazoa" id="MDOA003580-PA"/>
    </source>
</evidence>
<evidence type="ECO:0000256" key="1">
    <source>
        <dbReference type="SAM" id="MobiDB-lite"/>
    </source>
</evidence>
<dbReference type="PANTHER" id="PTHR23149:SF27">
    <property type="entry name" value="PIN2_TERF1-INTERACTING TELOMERASE INHIBITOR 1"/>
    <property type="match status" value="1"/>
</dbReference>
<feature type="region of interest" description="Disordered" evidence="1">
    <location>
        <begin position="94"/>
        <end position="142"/>
    </location>
</feature>
<feature type="domain" description="G-patch" evidence="2">
    <location>
        <begin position="26"/>
        <end position="72"/>
    </location>
</feature>
<dbReference type="Pfam" id="PF01585">
    <property type="entry name" value="G-patch"/>
    <property type="match status" value="1"/>
</dbReference>
<gene>
    <name evidence="3" type="primary">101888871</name>
    <name evidence="5" type="synonym">LOC101888871</name>
</gene>
<keyword evidence="4" id="KW-1185">Reference proteome</keyword>
<sequence length="584" mass="66715">MAMLAEPRQRKRYNLVPKGKALYEDDSRFGTKMLEKMGWSKGKGLGAKEDGSQDFVRVRYKNDSQGLGYEQRDDQWTQHESSFNVLLKNLNGDETVDDIPVTGGGSGNKSSSEEDEISHVGFGFQADEKPKPKKSKLKEKISGISLEERSKQSKARVHYKKFTKGKDLSQYSEKDLANIFGKKADDEQQALYAQMNDQFNGADQNEGKAANEMESFAGVQTISTGLSVSDYFKMKMASLKNKSGRTNGHRNEDKEDEEIANNTMNDHDTSTKKKKTKKRDKTVECEQSELQVEMEKLIPASDPDTENKCESKKHKENSKQLNEDKTEVAKNEISNSTSMRKINKKKDETLENKEKTPVTSAKYSEIEDNQSHVKIASKKRKHEDTTTDVLESTQKSKTVNGEVKRKKDISEDKTSSDVNASNPESKSLSEIGRDVEEKREDKRTSGKRTRDFCEQNLNLETIALLSLTELEEKLKSFNVFKMSTFAAEKFRNVDLNYFPNSTLPQVEGYGFNQNIELIVENNKKDARRINNLWSDTLCKYANLEKPIKTYRSYVKDCIKARKFKQPKPKLKVKKWKRKDAFSLV</sequence>
<dbReference type="EnsemblMetazoa" id="MDOA003580-RA">
    <property type="protein sequence ID" value="MDOA003580-PA"/>
    <property type="gene ID" value="MDOA003580"/>
</dbReference>
<evidence type="ECO:0000313" key="5">
    <source>
        <dbReference type="RefSeq" id="XP_005177950.1"/>
    </source>
</evidence>
<evidence type="ECO:0000259" key="2">
    <source>
        <dbReference type="PROSITE" id="PS50174"/>
    </source>
</evidence>
<feature type="compositionally biased region" description="Basic and acidic residues" evidence="1">
    <location>
        <begin position="431"/>
        <end position="448"/>
    </location>
</feature>
<dbReference type="RefSeq" id="XP_005177950.1">
    <property type="nucleotide sequence ID" value="XM_005177893.3"/>
</dbReference>
<feature type="region of interest" description="Disordered" evidence="1">
    <location>
        <begin position="239"/>
        <end position="448"/>
    </location>
</feature>
<dbReference type="PANTHER" id="PTHR23149">
    <property type="entry name" value="G PATCH DOMAIN CONTAINING PROTEIN"/>
    <property type="match status" value="1"/>
</dbReference>
<reference evidence="3" key="1">
    <citation type="submission" date="2020-05" db="UniProtKB">
        <authorList>
            <consortium name="EnsemblMetazoa"/>
        </authorList>
    </citation>
    <scope>IDENTIFICATION</scope>
    <source>
        <strain evidence="3">Aabys</strain>
    </source>
</reference>
<dbReference type="VEuPathDB" id="VectorBase:MDOMA2_003157"/>
<dbReference type="AlphaFoldDB" id="A0A1I8MCT0"/>
<feature type="compositionally biased region" description="Polar residues" evidence="1">
    <location>
        <begin position="416"/>
        <end position="428"/>
    </location>
</feature>
<feature type="compositionally biased region" description="Basic and acidic residues" evidence="1">
    <location>
        <begin position="402"/>
        <end position="415"/>
    </location>
</feature>
<reference evidence="5" key="2">
    <citation type="submission" date="2025-04" db="UniProtKB">
        <authorList>
            <consortium name="RefSeq"/>
        </authorList>
    </citation>
    <scope>IDENTIFICATION</scope>
    <source>
        <strain evidence="5">Aabys</strain>
    </source>
</reference>
<name>A0A1I8MCT0_MUSDO</name>
<dbReference type="KEGG" id="mde:101888871"/>